<dbReference type="Proteomes" id="UP000502929">
    <property type="component" value="Segment"/>
</dbReference>
<keyword evidence="2" id="KW-1185">Reference proteome</keyword>
<evidence type="ECO:0000313" key="2">
    <source>
        <dbReference type="Proteomes" id="UP000502929"/>
    </source>
</evidence>
<evidence type="ECO:0000313" key="1">
    <source>
        <dbReference type="EMBL" id="QIW86695.1"/>
    </source>
</evidence>
<gene>
    <name evidence="1" type="ORF">24149LASTA_00068</name>
</gene>
<protein>
    <submittedName>
        <fullName evidence="1">Uncharacterized protein</fullName>
    </submittedName>
</protein>
<sequence length="97" mass="10881">MKDRQGNKIKLNVAYQYIFAMPGPDVTCVIVKSLNDDGTVGAFDPIFNFNISVKPEELWRPLKHTWEAWPSFKEEILKHGGSLDLTVDGTDATDMPA</sequence>
<organism evidence="1 2">
    <name type="scientific">Klebsiella phage LASTA</name>
    <dbReference type="NCBI Taxonomy" id="2723758"/>
    <lineage>
        <taxon>Viruses</taxon>
        <taxon>Duplodnaviria</taxon>
        <taxon>Heunggongvirae</taxon>
        <taxon>Uroviricota</taxon>
        <taxon>Caudoviricetes</taxon>
        <taxon>Lastavirus</taxon>
        <taxon>Lastavirus lasta</taxon>
    </lineage>
</organism>
<proteinExistence type="predicted"/>
<accession>A0A6H0X3H0</accession>
<name>A0A6H0X3H0_9CAUD</name>
<dbReference type="EMBL" id="MT251347">
    <property type="protein sequence ID" value="QIW86695.1"/>
    <property type="molecule type" value="Genomic_DNA"/>
</dbReference>
<reference evidence="1 2" key="1">
    <citation type="submission" date="2020-03" db="EMBL/GenBank/DDBJ databases">
        <authorList>
            <person name="Kojic M."/>
            <person name="Vukotic G."/>
        </authorList>
    </citation>
    <scope>NUCLEOTIDE SEQUENCE [LARGE SCALE GENOMIC DNA]</scope>
</reference>